<gene>
    <name evidence="1" type="ORF">Fot_37119</name>
</gene>
<dbReference type="AlphaFoldDB" id="A0ABD1SRD7"/>
<proteinExistence type="predicted"/>
<keyword evidence="2" id="KW-1185">Reference proteome</keyword>
<comment type="caution">
    <text evidence="1">The sequence shown here is derived from an EMBL/GenBank/DDBJ whole genome shotgun (WGS) entry which is preliminary data.</text>
</comment>
<dbReference type="Proteomes" id="UP001604277">
    <property type="component" value="Unassembled WGS sequence"/>
</dbReference>
<protein>
    <submittedName>
        <fullName evidence="1">Ovule protein</fullName>
    </submittedName>
</protein>
<evidence type="ECO:0000313" key="1">
    <source>
        <dbReference type="EMBL" id="KAL2503271.1"/>
    </source>
</evidence>
<evidence type="ECO:0000313" key="2">
    <source>
        <dbReference type="Proteomes" id="UP001604277"/>
    </source>
</evidence>
<organism evidence="1 2">
    <name type="scientific">Forsythia ovata</name>
    <dbReference type="NCBI Taxonomy" id="205694"/>
    <lineage>
        <taxon>Eukaryota</taxon>
        <taxon>Viridiplantae</taxon>
        <taxon>Streptophyta</taxon>
        <taxon>Embryophyta</taxon>
        <taxon>Tracheophyta</taxon>
        <taxon>Spermatophyta</taxon>
        <taxon>Magnoliopsida</taxon>
        <taxon>eudicotyledons</taxon>
        <taxon>Gunneridae</taxon>
        <taxon>Pentapetalae</taxon>
        <taxon>asterids</taxon>
        <taxon>lamiids</taxon>
        <taxon>Lamiales</taxon>
        <taxon>Oleaceae</taxon>
        <taxon>Forsythieae</taxon>
        <taxon>Forsythia</taxon>
    </lineage>
</organism>
<dbReference type="InterPro" id="IPR008979">
    <property type="entry name" value="Galactose-bd-like_sf"/>
</dbReference>
<dbReference type="EMBL" id="JBFOLJ010000010">
    <property type="protein sequence ID" value="KAL2503271.1"/>
    <property type="molecule type" value="Genomic_DNA"/>
</dbReference>
<name>A0ABD1SRD7_9LAMI</name>
<reference evidence="2" key="1">
    <citation type="submission" date="2024-07" db="EMBL/GenBank/DDBJ databases">
        <title>Two chromosome-level genome assemblies of Korean endemic species Abeliophyllum distichum and Forsythia ovata (Oleaceae).</title>
        <authorList>
            <person name="Jang H."/>
        </authorList>
    </citation>
    <scope>NUCLEOTIDE SEQUENCE [LARGE SCALE GENOMIC DNA]</scope>
</reference>
<accession>A0ABD1SRD7</accession>
<sequence length="263" mass="29230">MLCRRLSTKLTRSVGWLPSKSSKSKLLIAKFKSADSLNGWEIRQGTYFQDAVVAKYDGGMDSKFEFTENGDAVFSGYVFTRGGYVELSKNFHSLWDPLLTAGVLLLLNPFHPKILESFLHDFVMFRYEGLVFSVGGNGRSHVVILETGPSVDTSQSKMYFARISTKVGFCRVRVPFSSFRPVKPNDPPLNPSVCRNKANSLGNSGGYRVTRQPTVVKLLGNHAGCRPTRQPAWLSSWTTISTVLVVELANSTTLLYPLSIHLI</sequence>
<dbReference type="SUPFAM" id="SSF49785">
    <property type="entry name" value="Galactose-binding domain-like"/>
    <property type="match status" value="1"/>
</dbReference>